<reference evidence="2" key="1">
    <citation type="submission" date="2015-01" db="EMBL/GenBank/DDBJ databases">
        <authorList>
            <person name="Aksoy S."/>
            <person name="Warren W."/>
            <person name="Wilson R.K."/>
        </authorList>
    </citation>
    <scope>NUCLEOTIDE SEQUENCE [LARGE SCALE GENOMIC DNA]</scope>
    <source>
        <strain evidence="2">IAEA</strain>
    </source>
</reference>
<evidence type="ECO:0000313" key="2">
    <source>
        <dbReference type="Proteomes" id="UP000092460"/>
    </source>
</evidence>
<sequence length="114" mass="13708">MRCVNWVKIKHIAMYKCFAYFLIRPNDEHFVTIHLMEYIEITCSILCTKLNVCVRQFQTRTGNYLNQNDIRFRSYVKQMHDHKNCLTRYYIVFNTVKLLKSAYLALSIPSSRKC</sequence>
<protein>
    <submittedName>
        <fullName evidence="1">Uncharacterized protein</fullName>
    </submittedName>
</protein>
<dbReference type="EMBL" id="JXJN01030917">
    <property type="status" value="NOT_ANNOTATED_CDS"/>
    <property type="molecule type" value="Genomic_DNA"/>
</dbReference>
<reference evidence="1" key="2">
    <citation type="submission" date="2020-05" db="UniProtKB">
        <authorList>
            <consortium name="EnsemblMetazoa"/>
        </authorList>
    </citation>
    <scope>IDENTIFICATION</scope>
    <source>
        <strain evidence="1">IAEA</strain>
    </source>
</reference>
<organism evidence="1 2">
    <name type="scientific">Glossina palpalis gambiensis</name>
    <dbReference type="NCBI Taxonomy" id="67801"/>
    <lineage>
        <taxon>Eukaryota</taxon>
        <taxon>Metazoa</taxon>
        <taxon>Ecdysozoa</taxon>
        <taxon>Arthropoda</taxon>
        <taxon>Hexapoda</taxon>
        <taxon>Insecta</taxon>
        <taxon>Pterygota</taxon>
        <taxon>Neoptera</taxon>
        <taxon>Endopterygota</taxon>
        <taxon>Diptera</taxon>
        <taxon>Brachycera</taxon>
        <taxon>Muscomorpha</taxon>
        <taxon>Hippoboscoidea</taxon>
        <taxon>Glossinidae</taxon>
        <taxon>Glossina</taxon>
    </lineage>
</organism>
<dbReference type="EnsemblMetazoa" id="GPPI051617-RA">
    <property type="protein sequence ID" value="GPPI051617-PA"/>
    <property type="gene ID" value="GPPI051617"/>
</dbReference>
<dbReference type="Proteomes" id="UP000092460">
    <property type="component" value="Unassembled WGS sequence"/>
</dbReference>
<keyword evidence="2" id="KW-1185">Reference proteome</keyword>
<dbReference type="AlphaFoldDB" id="A0A1B0C7S4"/>
<proteinExistence type="predicted"/>
<name>A0A1B0C7S4_9MUSC</name>
<evidence type="ECO:0000313" key="1">
    <source>
        <dbReference type="EnsemblMetazoa" id="GPPI051617-PA"/>
    </source>
</evidence>
<accession>A0A1B0C7S4</accession>
<dbReference type="VEuPathDB" id="VectorBase:GPPI051617"/>